<keyword evidence="1" id="KW-0175">Coiled coil</keyword>
<dbReference type="InterPro" id="IPR038927">
    <property type="entry name" value="C6orf163"/>
</dbReference>
<dbReference type="AlphaFoldDB" id="A0ABD1EA46"/>
<evidence type="ECO:0000313" key="4">
    <source>
        <dbReference type="Proteomes" id="UP001566132"/>
    </source>
</evidence>
<organism evidence="3 4">
    <name type="scientific">Hypothenemus hampei</name>
    <name type="common">Coffee berry borer</name>
    <dbReference type="NCBI Taxonomy" id="57062"/>
    <lineage>
        <taxon>Eukaryota</taxon>
        <taxon>Metazoa</taxon>
        <taxon>Ecdysozoa</taxon>
        <taxon>Arthropoda</taxon>
        <taxon>Hexapoda</taxon>
        <taxon>Insecta</taxon>
        <taxon>Pterygota</taxon>
        <taxon>Neoptera</taxon>
        <taxon>Endopterygota</taxon>
        <taxon>Coleoptera</taxon>
        <taxon>Polyphaga</taxon>
        <taxon>Cucujiformia</taxon>
        <taxon>Curculionidae</taxon>
        <taxon>Scolytinae</taxon>
        <taxon>Hypothenemus</taxon>
    </lineage>
</organism>
<reference evidence="3 4" key="1">
    <citation type="submission" date="2024-05" db="EMBL/GenBank/DDBJ databases">
        <title>Genetic variation in Jamaican populations of the coffee berry borer (Hypothenemus hampei).</title>
        <authorList>
            <person name="Errbii M."/>
            <person name="Myrie A."/>
        </authorList>
    </citation>
    <scope>NUCLEOTIDE SEQUENCE [LARGE SCALE GENOMIC DNA]</scope>
    <source>
        <strain evidence="3">JA-Hopewell-2020-01-JO</strain>
        <tissue evidence="3">Whole body</tissue>
    </source>
</reference>
<evidence type="ECO:0000256" key="2">
    <source>
        <dbReference type="SAM" id="MobiDB-lite"/>
    </source>
</evidence>
<sequence length="884" mass="102418">MPEYKFELEKSDYYKHRTALLNSHCSPKRSEAKRNLGVFLSKVVFDQCEEALREDFGLKMPLKGPGDVLWVSPSDLLLGKIVLKPPLTPKCLQALTHKGIIEIGEGFERKFKEEAELDKQKTLERYRNELLANLDDWMKSEIKNVEIRERLACYAEMERMQQEFELILKEELDKLEEAICKHYEIILANHDSYLKVKWEHKLQKEVKNTVDIMTRQFLAELDQQEQKLTENFKLELKKYELLREFDAQVHKTNANQALQQLRHNLQCKNLVNMMYILCVERRKSCDQREELERKYKAEIDDLQKRIKTKELELEVTSSEKQKQIMEVSIREKCLKEVIKHFQKFINFALKSAPTQAEFLLSIEKMMVFELTSQVTKMVVPKRKKALAIIPWMHDDKSSSVSQSTIGAKDHHDCFHELNPPVKEHLDENDVLPAIYFKNKTYVREDFRDILTNGIPLSSNDELWNKDVEILINNWRQSIVEVHEPNVPETLSEVMRKRTESFEKNSIMIKLEENPFKSFDKTEIESVRSIPLGRHTLNKSTVQFVPVAGLVSSSVRSDRVSVDSRKLSTKSSLKPGTFPCLTNIQFESDKSDAKILAARDSMDLLMEKRYKSTSALSVINVEQKEREVQSVKYKEVTKSESKQIESKELVIGTRDSILMRMSELAKLQSSEFSISHKDSLQLKKEAHDISQTPSKLALARNSVELLRESLQKLRAPSLMCHKKDAKKQDDHKEDKLSFQSHAGSCCEKCKKKDDLMEGTSLYSGDERSVKISRIQIINLEDRAPSASIVSFNDQPLFIQEKKQSRKRSASVRAKSRKTSSRVQTKKKNINLPKKLAKNVCKIVGDLKSKEGDLKTEEFTAERIHSMVRLISDQPHLIQLFTAGIR</sequence>
<keyword evidence="4" id="KW-1185">Reference proteome</keyword>
<dbReference type="PANTHER" id="PTHR34645">
    <property type="entry name" value="SIMILAR TO HYPOTHETICAL PROTEIN"/>
    <property type="match status" value="1"/>
</dbReference>
<dbReference type="PANTHER" id="PTHR34645:SF1">
    <property type="entry name" value="GENE 136-RELATED"/>
    <property type="match status" value="1"/>
</dbReference>
<comment type="caution">
    <text evidence="3">The sequence shown here is derived from an EMBL/GenBank/DDBJ whole genome shotgun (WGS) entry which is preliminary data.</text>
</comment>
<dbReference type="Proteomes" id="UP001566132">
    <property type="component" value="Unassembled WGS sequence"/>
</dbReference>
<accession>A0ABD1EA46</accession>
<proteinExistence type="predicted"/>
<dbReference type="EMBL" id="JBDJPC010000009">
    <property type="protein sequence ID" value="KAL1491541.1"/>
    <property type="molecule type" value="Genomic_DNA"/>
</dbReference>
<protein>
    <submittedName>
        <fullName evidence="3">Uncharacterized protein</fullName>
    </submittedName>
</protein>
<gene>
    <name evidence="3" type="ORF">ABEB36_012123</name>
</gene>
<evidence type="ECO:0000256" key="1">
    <source>
        <dbReference type="SAM" id="Coils"/>
    </source>
</evidence>
<name>A0ABD1EA46_HYPHA</name>
<evidence type="ECO:0000313" key="3">
    <source>
        <dbReference type="EMBL" id="KAL1491541.1"/>
    </source>
</evidence>
<feature type="region of interest" description="Disordered" evidence="2">
    <location>
        <begin position="801"/>
        <end position="823"/>
    </location>
</feature>
<feature type="compositionally biased region" description="Basic residues" evidence="2">
    <location>
        <begin position="802"/>
        <end position="823"/>
    </location>
</feature>
<feature type="coiled-coil region" evidence="1">
    <location>
        <begin position="285"/>
        <end position="319"/>
    </location>
</feature>